<keyword evidence="4" id="KW-1185">Reference proteome</keyword>
<dbReference type="PRINTS" id="PR00080">
    <property type="entry name" value="SDRFAMILY"/>
</dbReference>
<sequence length="248" mass="27075">MVIPANIPRVALVTGGARRIGRHIVHALATQGFSVAIHYRRGRDEAEALLAELAVPGCVIHADLADEKQVIPLVRSARERLGPVGVLVNNASVFERDEWRDATRESWDRHLEPNLRAPFVLMQQFAEQLPEEAQGVIVNMLDQRVWNLTPHFMSYTVSKAALWTLTQTLALAFAPRIRVNAIGPGPVLPAPGQSQAQFDDMCRRTPLGIGASPDEVAQAVLSLIGLPSVTGQMLALDGGQHLQWRGAT</sequence>
<evidence type="ECO:0000313" key="4">
    <source>
        <dbReference type="Proteomes" id="UP000188604"/>
    </source>
</evidence>
<dbReference type="OrthoDB" id="9786360at2"/>
<dbReference type="KEGG" id="nch:A0U93_14990"/>
<dbReference type="PRINTS" id="PR00081">
    <property type="entry name" value="GDHRDH"/>
</dbReference>
<dbReference type="Pfam" id="PF13561">
    <property type="entry name" value="adh_short_C2"/>
    <property type="match status" value="1"/>
</dbReference>
<protein>
    <submittedName>
        <fullName evidence="3">Short-chain dehydrogenase</fullName>
    </submittedName>
</protein>
<gene>
    <name evidence="3" type="ORF">A0U93_14990</name>
</gene>
<dbReference type="PANTHER" id="PTHR43639">
    <property type="entry name" value="OXIDOREDUCTASE, SHORT-CHAIN DEHYDROGENASE/REDUCTASE FAMILY (AFU_ORTHOLOGUE AFUA_5G02870)"/>
    <property type="match status" value="1"/>
</dbReference>
<proteinExistence type="inferred from homology"/>
<dbReference type="PANTHER" id="PTHR43639:SF1">
    <property type="entry name" value="SHORT-CHAIN DEHYDROGENASE_REDUCTASE FAMILY PROTEIN"/>
    <property type="match status" value="1"/>
</dbReference>
<evidence type="ECO:0000256" key="1">
    <source>
        <dbReference type="ARBA" id="ARBA00006484"/>
    </source>
</evidence>
<dbReference type="AlphaFoldDB" id="A0A1U9KT24"/>
<organism evidence="3 4">
    <name type="scientific">Neoasaia chiangmaiensis</name>
    <dbReference type="NCBI Taxonomy" id="320497"/>
    <lineage>
        <taxon>Bacteria</taxon>
        <taxon>Pseudomonadati</taxon>
        <taxon>Pseudomonadota</taxon>
        <taxon>Alphaproteobacteria</taxon>
        <taxon>Acetobacterales</taxon>
        <taxon>Acetobacteraceae</taxon>
        <taxon>Neoasaia</taxon>
    </lineage>
</organism>
<dbReference type="Proteomes" id="UP000188604">
    <property type="component" value="Chromosome"/>
</dbReference>
<dbReference type="InterPro" id="IPR036291">
    <property type="entry name" value="NAD(P)-bd_dom_sf"/>
</dbReference>
<accession>A0A1U9KT24</accession>
<dbReference type="STRING" id="320497.A0U93_14990"/>
<dbReference type="PROSITE" id="PS00061">
    <property type="entry name" value="ADH_SHORT"/>
    <property type="match status" value="1"/>
</dbReference>
<dbReference type="SUPFAM" id="SSF51735">
    <property type="entry name" value="NAD(P)-binding Rossmann-fold domains"/>
    <property type="match status" value="1"/>
</dbReference>
<reference evidence="3 4" key="1">
    <citation type="submission" date="2016-03" db="EMBL/GenBank/DDBJ databases">
        <title>Acetic acid bacteria sequencing.</title>
        <authorList>
            <person name="Brandt J."/>
            <person name="Jakob F."/>
            <person name="Vogel R.F."/>
        </authorList>
    </citation>
    <scope>NUCLEOTIDE SEQUENCE [LARGE SCALE GENOMIC DNA]</scope>
    <source>
        <strain evidence="3 4">NBRC 101099</strain>
    </source>
</reference>
<dbReference type="InterPro" id="IPR002347">
    <property type="entry name" value="SDR_fam"/>
</dbReference>
<dbReference type="RefSeq" id="WP_077808062.1">
    <property type="nucleotide sequence ID" value="NZ_BJXS01000001.1"/>
</dbReference>
<dbReference type="NCBIfam" id="NF006597">
    <property type="entry name" value="PRK09134.1"/>
    <property type="match status" value="1"/>
</dbReference>
<dbReference type="GO" id="GO:0016491">
    <property type="term" value="F:oxidoreductase activity"/>
    <property type="evidence" value="ECO:0007669"/>
    <property type="project" value="UniProtKB-KW"/>
</dbReference>
<dbReference type="InterPro" id="IPR020904">
    <property type="entry name" value="Sc_DH/Rdtase_CS"/>
</dbReference>
<comment type="similarity">
    <text evidence="1">Belongs to the short-chain dehydrogenases/reductases (SDR) family.</text>
</comment>
<evidence type="ECO:0000313" key="3">
    <source>
        <dbReference type="EMBL" id="AQS89004.1"/>
    </source>
</evidence>
<name>A0A1U9KT24_9PROT</name>
<dbReference type="Gene3D" id="3.40.50.720">
    <property type="entry name" value="NAD(P)-binding Rossmann-like Domain"/>
    <property type="match status" value="1"/>
</dbReference>
<dbReference type="EMBL" id="CP014691">
    <property type="protein sequence ID" value="AQS89004.1"/>
    <property type="molecule type" value="Genomic_DNA"/>
</dbReference>
<evidence type="ECO:0000256" key="2">
    <source>
        <dbReference type="ARBA" id="ARBA00023002"/>
    </source>
</evidence>
<keyword evidence="2" id="KW-0560">Oxidoreductase</keyword>